<keyword evidence="3" id="KW-1185">Reference proteome</keyword>
<reference evidence="2 3" key="1">
    <citation type="submission" date="2020-03" db="EMBL/GenBank/DDBJ databases">
        <title>Draft Genome Sequence of 2-Methylisoborneol Producing Pseudanabaena yagii Strain GIHE-NHR1 Isolated from North Han River in South Korea.</title>
        <authorList>
            <person name="Jeong J."/>
        </authorList>
    </citation>
    <scope>NUCLEOTIDE SEQUENCE [LARGE SCALE GENOMIC DNA]</scope>
    <source>
        <strain evidence="2 3">GIHE-NHR1</strain>
    </source>
</reference>
<feature type="chain" id="PRO_5045500375" description="Lipoprotein" evidence="1">
    <location>
        <begin position="28"/>
        <end position="153"/>
    </location>
</feature>
<protein>
    <recommendedName>
        <fullName evidence="4">Lipoprotein</fullName>
    </recommendedName>
</protein>
<feature type="signal peptide" evidence="1">
    <location>
        <begin position="1"/>
        <end position="27"/>
    </location>
</feature>
<keyword evidence="1" id="KW-0732">Signal</keyword>
<name>A0ABX1LZ01_9CYAN</name>
<dbReference type="EMBL" id="JAAVJL010000004">
    <property type="protein sequence ID" value="NMF60745.1"/>
    <property type="molecule type" value="Genomic_DNA"/>
</dbReference>
<organism evidence="2 3">
    <name type="scientific">Pseudanabaena yagii GIHE-NHR1</name>
    <dbReference type="NCBI Taxonomy" id="2722753"/>
    <lineage>
        <taxon>Bacteria</taxon>
        <taxon>Bacillati</taxon>
        <taxon>Cyanobacteriota</taxon>
        <taxon>Cyanophyceae</taxon>
        <taxon>Pseudanabaenales</taxon>
        <taxon>Pseudanabaenaceae</taxon>
        <taxon>Pseudanabaena</taxon>
        <taxon>Pseudanabaena yagii</taxon>
    </lineage>
</organism>
<dbReference type="Proteomes" id="UP000738376">
    <property type="component" value="Unassembled WGS sequence"/>
</dbReference>
<accession>A0ABX1LZ01</accession>
<evidence type="ECO:0008006" key="4">
    <source>
        <dbReference type="Google" id="ProtNLM"/>
    </source>
</evidence>
<dbReference type="RefSeq" id="WP_169365692.1">
    <property type="nucleotide sequence ID" value="NZ_JAAVJL010000004.1"/>
</dbReference>
<dbReference type="PROSITE" id="PS51257">
    <property type="entry name" value="PROKAR_LIPOPROTEIN"/>
    <property type="match status" value="1"/>
</dbReference>
<comment type="caution">
    <text evidence="2">The sequence shown here is derived from an EMBL/GenBank/DDBJ whole genome shotgun (WGS) entry which is preliminary data.</text>
</comment>
<proteinExistence type="predicted"/>
<sequence length="153" mass="16864">MLKNLQKNSTKVVRLSVLFGLSAVVTAACSFNISTATLEDVKTCTEAPENQPCASDISQFQNNTPKIFVTSNIKYAPEGTKIKIDWKYLGGESVKATDIDSITLETKSDTKFVYSYLTAPTNGWPDGNYEIVLSINTDNSKPIRKQFSISKPK</sequence>
<evidence type="ECO:0000313" key="3">
    <source>
        <dbReference type="Proteomes" id="UP000738376"/>
    </source>
</evidence>
<evidence type="ECO:0000313" key="2">
    <source>
        <dbReference type="EMBL" id="NMF60745.1"/>
    </source>
</evidence>
<gene>
    <name evidence="2" type="ORF">HC246_22625</name>
</gene>
<evidence type="ECO:0000256" key="1">
    <source>
        <dbReference type="SAM" id="SignalP"/>
    </source>
</evidence>